<keyword evidence="1" id="KW-1133">Transmembrane helix</keyword>
<evidence type="ECO:0000313" key="2">
    <source>
        <dbReference type="EMBL" id="GAV93257.1"/>
    </source>
</evidence>
<feature type="transmembrane region" description="Helical" evidence="1">
    <location>
        <begin position="51"/>
        <end position="71"/>
    </location>
</feature>
<evidence type="ECO:0000256" key="1">
    <source>
        <dbReference type="SAM" id="Phobius"/>
    </source>
</evidence>
<protein>
    <submittedName>
        <fullName evidence="2">Uncharacterized protein</fullName>
    </submittedName>
</protein>
<keyword evidence="1" id="KW-0812">Transmembrane</keyword>
<sequence>MDKCTENGDKKHKENYSNIWSPTKKKDCGVDNPINYSSINRTPLRSLSKKIIMMVSVSCFTYLILLLFSCYEYNLLQKFTRENEKLNLRLSIVKDVKTILFKGNSKELTYPGKTTNCTVKTLITCDEKKYYNNIVVEPLHNLASIIQGFDLCILAELYTLSLDMINITSQQVIEEREDDCEWDVVVPPNSLFMSMDRDRDRIWVGRRYRTLDTLLYQYYTRPGVNRPPVK</sequence>
<name>A0A1Q3DL47_9VIRU</name>
<dbReference type="EMBL" id="BDLS01000002">
    <property type="protein sequence ID" value="GAV93257.1"/>
    <property type="molecule type" value="Genomic_DNA"/>
</dbReference>
<accession>A0A1Q3DL47</accession>
<comment type="caution">
    <text evidence="2">The sequence shown here is derived from an EMBL/GenBank/DDBJ whole genome shotgun (WGS) entry which is preliminary data.</text>
</comment>
<proteinExistence type="predicted"/>
<reference evidence="2" key="1">
    <citation type="submission" date="2017-01" db="EMBL/GenBank/DDBJ databases">
        <title>Draft genome sequence of uncultured bacilliform virus purified from snow crab.</title>
        <authorList>
            <person name="Takano T."/>
        </authorList>
    </citation>
    <scope>NUCLEOTIDE SEQUENCE</scope>
    <source>
        <strain evidence="2">Isolate_1</strain>
    </source>
</reference>
<keyword evidence="1" id="KW-0472">Membrane</keyword>
<organism evidence="2">
    <name type="scientific">Chionoecetes opilio bacilliform virus</name>
    <dbReference type="NCBI Taxonomy" id="1825681"/>
    <lineage>
        <taxon>Viruses</taxon>
        <taxon>Viruses incertae sedis</taxon>
        <taxon>Naldaviricetes</taxon>
        <taxon>Nimaviridae</taxon>
    </lineage>
</organism>
<gene>
    <name evidence="2" type="ORF">SCV_137</name>
</gene>